<evidence type="ECO:0000256" key="1">
    <source>
        <dbReference type="SAM" id="Phobius"/>
    </source>
</evidence>
<name>A0A939NHC1_PRORE</name>
<evidence type="ECO:0000313" key="2">
    <source>
        <dbReference type="EMBL" id="MBO1916746.1"/>
    </source>
</evidence>
<dbReference type="EMBL" id="JAGETQ010000262">
    <property type="protein sequence ID" value="MBO1916746.1"/>
    <property type="molecule type" value="Genomic_DNA"/>
</dbReference>
<protein>
    <submittedName>
        <fullName evidence="2">Uncharacterized protein</fullName>
    </submittedName>
</protein>
<evidence type="ECO:0000313" key="3">
    <source>
        <dbReference type="Proteomes" id="UP000664477"/>
    </source>
</evidence>
<feature type="transmembrane region" description="Helical" evidence="1">
    <location>
        <begin position="70"/>
        <end position="92"/>
    </location>
</feature>
<accession>A0A939NHC1</accession>
<keyword evidence="1" id="KW-0812">Transmembrane</keyword>
<keyword evidence="1" id="KW-1133">Transmembrane helix</keyword>
<gene>
    <name evidence="2" type="ORF">J4727_20295</name>
</gene>
<dbReference type="Proteomes" id="UP000664477">
    <property type="component" value="Unassembled WGS sequence"/>
</dbReference>
<dbReference type="AlphaFoldDB" id="A0A939NHC1"/>
<keyword evidence="1" id="KW-0472">Membrane</keyword>
<sequence>MPLIFWTKMNDIRLRPLAIFFGWTPAKNHSPKPVKLTALSDHPFFAPVFGRSKMVVRRLLDGVLPQTKHVHWGSLAIAGACHFVSLPCFSFLRWTLIRIKTKPTALVLLGWSNRFLPQNKFVTFSDFASFYLSVCTMLKTHSEARKTVLNFQRRFGCFIG</sequence>
<reference evidence="2" key="1">
    <citation type="submission" date="2021-03" db="EMBL/GenBank/DDBJ databases">
        <title>Molecular epidemiology and mechanisms of colistin and carbapenem resistance in Enterobacteriaceae from clinical isolates, the environment and porcine samples in Pretoria, South Africa.</title>
        <authorList>
            <person name="Bogoshi D."/>
            <person name="Mbelle N.M."/>
            <person name="Naidoo V."/>
            <person name="Osei Sekyere J."/>
        </authorList>
    </citation>
    <scope>NUCLEOTIDE SEQUENCE</scope>
    <source>
        <strain evidence="2">C052</strain>
    </source>
</reference>
<organism evidence="2 3">
    <name type="scientific">Providencia rettgeri</name>
    <dbReference type="NCBI Taxonomy" id="587"/>
    <lineage>
        <taxon>Bacteria</taxon>
        <taxon>Pseudomonadati</taxon>
        <taxon>Pseudomonadota</taxon>
        <taxon>Gammaproteobacteria</taxon>
        <taxon>Enterobacterales</taxon>
        <taxon>Morganellaceae</taxon>
        <taxon>Providencia</taxon>
    </lineage>
</organism>
<comment type="caution">
    <text evidence="2">The sequence shown here is derived from an EMBL/GenBank/DDBJ whole genome shotgun (WGS) entry which is preliminary data.</text>
</comment>
<proteinExistence type="predicted"/>